<dbReference type="EMBL" id="AKHW03006443">
    <property type="protein sequence ID" value="KYO20002.1"/>
    <property type="molecule type" value="Genomic_DNA"/>
</dbReference>
<evidence type="ECO:0000256" key="11">
    <source>
        <dbReference type="RuleBase" id="RU367085"/>
    </source>
</evidence>
<dbReference type="STRING" id="8496.A0A151M661"/>
<evidence type="ECO:0000256" key="1">
    <source>
        <dbReference type="ARBA" id="ARBA00001936"/>
    </source>
</evidence>
<name>A0A151M661_ALLMI</name>
<evidence type="ECO:0000256" key="2">
    <source>
        <dbReference type="ARBA" id="ARBA00010168"/>
    </source>
</evidence>
<sequence length="307" mass="34698">MMKALLALLCLLPCFGHGAHFTFLGRNSGLSISDQELQHVSEELYAADVNRATGHQIILDLQHKVPASETSTGHDYASHKLFRYVDEGTLFTRPTFARLQALLDNYDRQTGQKEVVTATEAEEQEAFLAEIFATPVLATLTRFFLAKGLYASEAEFQEDLKTMWFGMYSRSSGKATDSSGFEHVFHGEIKKGKVSGFHNWVHYYELEKTGQINYLSYSYDGPWTAYPDILAIQYRWNSYLKSVGSLFIGSSPEFEMAVYTLCFKARPDRLCTLSLAGKRAQIQTYSWANTEYGPGRHYLASSYPFSP</sequence>
<dbReference type="PANTHER" id="PTHR12439:SF43">
    <property type="entry name" value="URIDYLATE-SPECIFIC ENDORIBONUCLEASE D"/>
    <property type="match status" value="1"/>
</dbReference>
<reference evidence="13 14" key="1">
    <citation type="journal article" date="2012" name="Genome Biol.">
        <title>Sequencing three crocodilian genomes to illuminate the evolution of archosaurs and amniotes.</title>
        <authorList>
            <person name="St John J.A."/>
            <person name="Braun E.L."/>
            <person name="Isberg S.R."/>
            <person name="Miles L.G."/>
            <person name="Chong A.Y."/>
            <person name="Gongora J."/>
            <person name="Dalzell P."/>
            <person name="Moran C."/>
            <person name="Bed'hom B."/>
            <person name="Abzhanov A."/>
            <person name="Burgess S.C."/>
            <person name="Cooksey A.M."/>
            <person name="Castoe T.A."/>
            <person name="Crawford N.G."/>
            <person name="Densmore L.D."/>
            <person name="Drew J.C."/>
            <person name="Edwards S.V."/>
            <person name="Faircloth B.C."/>
            <person name="Fujita M.K."/>
            <person name="Greenwold M.J."/>
            <person name="Hoffmann F.G."/>
            <person name="Howard J.M."/>
            <person name="Iguchi T."/>
            <person name="Janes D.E."/>
            <person name="Khan S.Y."/>
            <person name="Kohno S."/>
            <person name="de Koning A.J."/>
            <person name="Lance S.L."/>
            <person name="McCarthy F.M."/>
            <person name="McCormack J.E."/>
            <person name="Merchant M.E."/>
            <person name="Peterson D.G."/>
            <person name="Pollock D.D."/>
            <person name="Pourmand N."/>
            <person name="Raney B.J."/>
            <person name="Roessler K.A."/>
            <person name="Sanford J.R."/>
            <person name="Sawyer R.H."/>
            <person name="Schmidt C.J."/>
            <person name="Triplett E.W."/>
            <person name="Tuberville T.D."/>
            <person name="Venegas-Anaya M."/>
            <person name="Howard J.T."/>
            <person name="Jarvis E.D."/>
            <person name="Guillette L.J.Jr."/>
            <person name="Glenn T.C."/>
            <person name="Green R.E."/>
            <person name="Ray D.A."/>
        </authorList>
    </citation>
    <scope>NUCLEOTIDE SEQUENCE [LARGE SCALE GENOMIC DNA]</scope>
    <source>
        <strain evidence="13">KSC_2009_1</strain>
    </source>
</reference>
<comment type="cofactor">
    <cofactor evidence="1 11">
        <name>Mn(2+)</name>
        <dbReference type="ChEBI" id="CHEBI:29035"/>
    </cofactor>
</comment>
<keyword evidence="5 11" id="KW-0479">Metal-binding</keyword>
<evidence type="ECO:0000256" key="10">
    <source>
        <dbReference type="ARBA" id="ARBA00023239"/>
    </source>
</evidence>
<gene>
    <name evidence="13" type="ORF">Y1Q_0009480</name>
</gene>
<dbReference type="eggNOG" id="KOG2849">
    <property type="taxonomic scope" value="Eukaryota"/>
</dbReference>
<feature type="chain" id="PRO_5026373198" description="Uridylate-specific endoribonuclease" evidence="11">
    <location>
        <begin position="19"/>
        <end position="307"/>
    </location>
</feature>
<evidence type="ECO:0000259" key="12">
    <source>
        <dbReference type="PROSITE" id="PS51959"/>
    </source>
</evidence>
<evidence type="ECO:0000256" key="4">
    <source>
        <dbReference type="ARBA" id="ARBA00022722"/>
    </source>
</evidence>
<dbReference type="SUPFAM" id="SSF142877">
    <property type="entry name" value="EndoU-like"/>
    <property type="match status" value="1"/>
</dbReference>
<dbReference type="InterPro" id="IPR039787">
    <property type="entry name" value="ENDOU"/>
</dbReference>
<keyword evidence="8 11" id="KW-0694">RNA-binding</keyword>
<evidence type="ECO:0000256" key="7">
    <source>
        <dbReference type="ARBA" id="ARBA00022801"/>
    </source>
</evidence>
<keyword evidence="9 11" id="KW-0464">Manganese</keyword>
<keyword evidence="6 11" id="KW-0255">Endonuclease</keyword>
<dbReference type="InterPro" id="IPR037227">
    <property type="entry name" value="EndoU-like"/>
</dbReference>
<dbReference type="Pfam" id="PF09412">
    <property type="entry name" value="XendoU"/>
    <property type="match status" value="1"/>
</dbReference>
<protein>
    <recommendedName>
        <fullName evidence="11">Uridylate-specific endoribonuclease</fullName>
        <ecNumber evidence="11">4.6.1.-</ecNumber>
    </recommendedName>
</protein>
<dbReference type="Proteomes" id="UP000050525">
    <property type="component" value="Unassembled WGS sequence"/>
</dbReference>
<dbReference type="EC" id="4.6.1.-" evidence="11"/>
<feature type="domain" description="EndoU" evidence="12">
    <location>
        <begin position="33"/>
        <end position="307"/>
    </location>
</feature>
<organism evidence="13 14">
    <name type="scientific">Alligator mississippiensis</name>
    <name type="common">American alligator</name>
    <dbReference type="NCBI Taxonomy" id="8496"/>
    <lineage>
        <taxon>Eukaryota</taxon>
        <taxon>Metazoa</taxon>
        <taxon>Chordata</taxon>
        <taxon>Craniata</taxon>
        <taxon>Vertebrata</taxon>
        <taxon>Euteleostomi</taxon>
        <taxon>Archelosauria</taxon>
        <taxon>Archosauria</taxon>
        <taxon>Crocodylia</taxon>
        <taxon>Alligatoridae</taxon>
        <taxon>Alligatorinae</taxon>
        <taxon>Alligator</taxon>
    </lineage>
</organism>
<comment type="similarity">
    <text evidence="2 11">Belongs to the ENDOU family.</text>
</comment>
<evidence type="ECO:0000256" key="3">
    <source>
        <dbReference type="ARBA" id="ARBA00011245"/>
    </source>
</evidence>
<keyword evidence="11" id="KW-0732">Signal</keyword>
<dbReference type="GO" id="GO:0004521">
    <property type="term" value="F:RNA endonuclease activity"/>
    <property type="evidence" value="ECO:0007669"/>
    <property type="project" value="UniProtKB-UniRule"/>
</dbReference>
<comment type="caution">
    <text evidence="13">The sequence shown here is derived from an EMBL/GenBank/DDBJ whole genome shotgun (WGS) entry which is preliminary data.</text>
</comment>
<dbReference type="PANTHER" id="PTHR12439">
    <property type="entry name" value="PLACENTAL PROTEIN 11-RELATED"/>
    <property type="match status" value="1"/>
</dbReference>
<comment type="subunit">
    <text evidence="3 11">Monomer.</text>
</comment>
<evidence type="ECO:0000313" key="13">
    <source>
        <dbReference type="EMBL" id="KYO20002.1"/>
    </source>
</evidence>
<dbReference type="PROSITE" id="PS51959">
    <property type="entry name" value="ENDOU"/>
    <property type="match status" value="1"/>
</dbReference>
<accession>A0A151M661</accession>
<dbReference type="InterPro" id="IPR018998">
    <property type="entry name" value="EndoU_C"/>
</dbReference>
<dbReference type="AlphaFoldDB" id="A0A151M661"/>
<dbReference type="GO" id="GO:0003723">
    <property type="term" value="F:RNA binding"/>
    <property type="evidence" value="ECO:0007669"/>
    <property type="project" value="UniProtKB-UniRule"/>
</dbReference>
<proteinExistence type="inferred from homology"/>
<dbReference type="CDD" id="cd21159">
    <property type="entry name" value="XendoU"/>
    <property type="match status" value="1"/>
</dbReference>
<feature type="signal peptide" evidence="11">
    <location>
        <begin position="1"/>
        <end position="18"/>
    </location>
</feature>
<keyword evidence="14" id="KW-1185">Reference proteome</keyword>
<keyword evidence="7 11" id="KW-0378">Hydrolase</keyword>
<dbReference type="GO" id="GO:0016787">
    <property type="term" value="F:hydrolase activity"/>
    <property type="evidence" value="ECO:0007669"/>
    <property type="project" value="UniProtKB-KW"/>
</dbReference>
<evidence type="ECO:0000313" key="14">
    <source>
        <dbReference type="Proteomes" id="UP000050525"/>
    </source>
</evidence>
<evidence type="ECO:0000256" key="6">
    <source>
        <dbReference type="ARBA" id="ARBA00022759"/>
    </source>
</evidence>
<comment type="catalytic activity">
    <reaction evidence="11">
        <text>ribonucleotidyl-uridine-RNA = a 5'-end dephospho-uridine-RNA + a 3'-end 2',3'-cyclophospho-ribonucleotide-RNA</text>
        <dbReference type="Rhea" id="RHEA:67792"/>
        <dbReference type="Rhea" id="RHEA-COMP:10464"/>
        <dbReference type="Rhea" id="RHEA-COMP:17354"/>
        <dbReference type="Rhea" id="RHEA-COMP:17356"/>
        <dbReference type="ChEBI" id="CHEBI:83064"/>
        <dbReference type="ChEBI" id="CHEBI:173117"/>
        <dbReference type="ChEBI" id="CHEBI:173224"/>
    </reaction>
</comment>
<evidence type="ECO:0000256" key="9">
    <source>
        <dbReference type="ARBA" id="ARBA00023211"/>
    </source>
</evidence>
<evidence type="ECO:0000256" key="8">
    <source>
        <dbReference type="ARBA" id="ARBA00022884"/>
    </source>
</evidence>
<dbReference type="GO" id="GO:0046872">
    <property type="term" value="F:metal ion binding"/>
    <property type="evidence" value="ECO:0007669"/>
    <property type="project" value="UniProtKB-UniRule"/>
</dbReference>
<dbReference type="GO" id="GO:0016829">
    <property type="term" value="F:lyase activity"/>
    <property type="evidence" value="ECO:0007669"/>
    <property type="project" value="UniProtKB-KW"/>
</dbReference>
<keyword evidence="10" id="KW-0456">Lyase</keyword>
<keyword evidence="4 11" id="KW-0540">Nuclease</keyword>
<evidence type="ECO:0000256" key="5">
    <source>
        <dbReference type="ARBA" id="ARBA00022723"/>
    </source>
</evidence>